<dbReference type="Proteomes" id="UP000076408">
    <property type="component" value="Unassembled WGS sequence"/>
</dbReference>
<reference evidence="2" key="1">
    <citation type="journal article" date="2014" name="Genome Biol.">
        <title>Genome analysis of a major urban malaria vector mosquito, Anopheles stephensi.</title>
        <authorList>
            <person name="Jiang X."/>
            <person name="Peery A."/>
            <person name="Hall A.B."/>
            <person name="Sharma A."/>
            <person name="Chen X.G."/>
            <person name="Waterhouse R.M."/>
            <person name="Komissarov A."/>
            <person name="Riehle M.M."/>
            <person name="Shouche Y."/>
            <person name="Sharakhova M.V."/>
            <person name="Lawson D."/>
            <person name="Pakpour N."/>
            <person name="Arensburger P."/>
            <person name="Davidson V.L."/>
            <person name="Eiglmeier K."/>
            <person name="Emrich S."/>
            <person name="George P."/>
            <person name="Kennedy R.C."/>
            <person name="Mane S.P."/>
            <person name="Maslen G."/>
            <person name="Oringanje C."/>
            <person name="Qi Y."/>
            <person name="Settlage R."/>
            <person name="Tojo M."/>
            <person name="Tubio J.M."/>
            <person name="Unger M.F."/>
            <person name="Wang B."/>
            <person name="Vernick K.D."/>
            <person name="Ribeiro J.M."/>
            <person name="James A.A."/>
            <person name="Michel K."/>
            <person name="Riehle M.A."/>
            <person name="Luckhart S."/>
            <person name="Sharakhov I.V."/>
            <person name="Tu Z."/>
        </authorList>
    </citation>
    <scope>NUCLEOTIDE SEQUENCE [LARGE SCALE GENOMIC DNA]</scope>
    <source>
        <strain evidence="2">Indian</strain>
    </source>
</reference>
<dbReference type="VEuPathDB" id="VectorBase:ASTEI20_043036"/>
<protein>
    <recommendedName>
        <fullName evidence="3">Peptidase A2 domain-containing protein</fullName>
    </recommendedName>
</protein>
<proteinExistence type="predicted"/>
<evidence type="ECO:0000313" key="1">
    <source>
        <dbReference type="EnsemblMetazoa" id="ASTEI10922-PA"/>
    </source>
</evidence>
<evidence type="ECO:0000313" key="2">
    <source>
        <dbReference type="Proteomes" id="UP000076408"/>
    </source>
</evidence>
<organism evidence="1 2">
    <name type="scientific">Anopheles stephensi</name>
    <name type="common">Indo-Pakistan malaria mosquito</name>
    <dbReference type="NCBI Taxonomy" id="30069"/>
    <lineage>
        <taxon>Eukaryota</taxon>
        <taxon>Metazoa</taxon>
        <taxon>Ecdysozoa</taxon>
        <taxon>Arthropoda</taxon>
        <taxon>Hexapoda</taxon>
        <taxon>Insecta</taxon>
        <taxon>Pterygota</taxon>
        <taxon>Neoptera</taxon>
        <taxon>Endopterygota</taxon>
        <taxon>Diptera</taxon>
        <taxon>Nematocera</taxon>
        <taxon>Culicoidea</taxon>
        <taxon>Culicidae</taxon>
        <taxon>Anophelinae</taxon>
        <taxon>Anopheles</taxon>
    </lineage>
</organism>
<dbReference type="STRING" id="30069.A0A182YR36"/>
<keyword evidence="2" id="KW-1185">Reference proteome</keyword>
<sequence>MQTGSFGTKIPVKKGLIFVDCLFDTGSPLNLTTHCTYEKIGKPCLYNTTMKFRGFGGNEFETKGVFKVDMRIDCNQCREVFFYLVPNENAVSHEMLSREIQDDFVERRNELRMVAKPTKEYRVEDLVAVPKTQYGVGQKFKPRYYGPY</sequence>
<name>A0A182YR36_ANOST</name>
<dbReference type="InterPro" id="IPR021109">
    <property type="entry name" value="Peptidase_aspartic_dom_sf"/>
</dbReference>
<evidence type="ECO:0008006" key="3">
    <source>
        <dbReference type="Google" id="ProtNLM"/>
    </source>
</evidence>
<dbReference type="VEuPathDB" id="VectorBase:ASTE004655"/>
<dbReference type="EnsemblMetazoa" id="ASTEI10922-RA">
    <property type="protein sequence ID" value="ASTEI10922-PA"/>
    <property type="gene ID" value="ASTEI10922"/>
</dbReference>
<dbReference type="SUPFAM" id="SSF50630">
    <property type="entry name" value="Acid proteases"/>
    <property type="match status" value="1"/>
</dbReference>
<accession>A0A182YR36</accession>
<dbReference type="AlphaFoldDB" id="A0A182YR36"/>
<dbReference type="VEuPathDB" id="VectorBase:ASTEI10922"/>
<reference evidence="1" key="2">
    <citation type="submission" date="2020-05" db="UniProtKB">
        <authorList>
            <consortium name="EnsemblMetazoa"/>
        </authorList>
    </citation>
    <scope>IDENTIFICATION</scope>
    <source>
        <strain evidence="1">Indian</strain>
    </source>
</reference>